<protein>
    <submittedName>
        <fullName evidence="1">Uncharacterized protein</fullName>
    </submittedName>
</protein>
<sequence length="117" mass="12101">MTAAIVKTQRTGGMLRGASLVAALALVSGCSGMMMPPAAPEAVTPQPRPVPQAPADRLLTSIEANGCVLTSDNLAPVLLRANLTQQELREVTPQLISAGRAEIAGQGQIRVLTDTCI</sequence>
<organism evidence="1 2">
    <name type="scientific">Pseudoroseicyclus aestuarii</name>
    <dbReference type="NCBI Taxonomy" id="1795041"/>
    <lineage>
        <taxon>Bacteria</taxon>
        <taxon>Pseudomonadati</taxon>
        <taxon>Pseudomonadota</taxon>
        <taxon>Alphaproteobacteria</taxon>
        <taxon>Rhodobacterales</taxon>
        <taxon>Paracoccaceae</taxon>
        <taxon>Pseudoroseicyclus</taxon>
    </lineage>
</organism>
<dbReference type="Proteomes" id="UP000248311">
    <property type="component" value="Unassembled WGS sequence"/>
</dbReference>
<proteinExistence type="predicted"/>
<name>A0A318SRB8_9RHOB</name>
<evidence type="ECO:0000313" key="1">
    <source>
        <dbReference type="EMBL" id="PYE84142.1"/>
    </source>
</evidence>
<evidence type="ECO:0000313" key="2">
    <source>
        <dbReference type="Proteomes" id="UP000248311"/>
    </source>
</evidence>
<dbReference type="EMBL" id="QJTE01000003">
    <property type="protein sequence ID" value="PYE84142.1"/>
    <property type="molecule type" value="Genomic_DNA"/>
</dbReference>
<dbReference type="RefSeq" id="WP_146227482.1">
    <property type="nucleotide sequence ID" value="NZ_QJTE01000003.1"/>
</dbReference>
<reference evidence="1 2" key="1">
    <citation type="submission" date="2018-06" db="EMBL/GenBank/DDBJ databases">
        <title>Genomic Encyclopedia of Type Strains, Phase III (KMG-III): the genomes of soil and plant-associated and newly described type strains.</title>
        <authorList>
            <person name="Whitman W."/>
        </authorList>
    </citation>
    <scope>NUCLEOTIDE SEQUENCE [LARGE SCALE GENOMIC DNA]</scope>
    <source>
        <strain evidence="1 2">CECT 9025</strain>
    </source>
</reference>
<gene>
    <name evidence="1" type="ORF">DFP88_103509</name>
</gene>
<dbReference type="PROSITE" id="PS51257">
    <property type="entry name" value="PROKAR_LIPOPROTEIN"/>
    <property type="match status" value="1"/>
</dbReference>
<keyword evidence="2" id="KW-1185">Reference proteome</keyword>
<comment type="caution">
    <text evidence="1">The sequence shown here is derived from an EMBL/GenBank/DDBJ whole genome shotgun (WGS) entry which is preliminary data.</text>
</comment>
<accession>A0A318SRB8</accession>
<dbReference type="AlphaFoldDB" id="A0A318SRB8"/>
<dbReference type="OrthoDB" id="7875834at2"/>